<dbReference type="InterPro" id="IPR004682">
    <property type="entry name" value="TRAP_DctP"/>
</dbReference>
<dbReference type="PIRSF" id="PIRSF006470">
    <property type="entry name" value="DctB"/>
    <property type="match status" value="1"/>
</dbReference>
<comment type="caution">
    <text evidence="6">The sequence shown here is derived from an EMBL/GenBank/DDBJ whole genome shotgun (WGS) entry which is preliminary data.</text>
</comment>
<evidence type="ECO:0000313" key="6">
    <source>
        <dbReference type="EMBL" id="GAA3543510.1"/>
    </source>
</evidence>
<comment type="similarity">
    <text evidence="2">Belongs to the bacterial solute-binding protein 7 family.</text>
</comment>
<evidence type="ECO:0000256" key="4">
    <source>
        <dbReference type="ARBA" id="ARBA00022729"/>
    </source>
</evidence>
<dbReference type="PANTHER" id="PTHR33376">
    <property type="match status" value="1"/>
</dbReference>
<evidence type="ECO:0000256" key="2">
    <source>
        <dbReference type="ARBA" id="ARBA00009023"/>
    </source>
</evidence>
<sequence length="321" mass="35751">MKRSLISASTLALALLAGSAQAAEFELKLGHVANEDNSWHQAFEKFAELVEQKSAGRLEIQLYPNSQLGNETDLINGIQLGIVDMTMSGETLQNWAPKAALLAVPYALRDSAHLQQVAGGELGREVEQQITERTGLVPLTWFERGARELTSNKPVKTPEDLKGMIVRVPNVPLFVSAWQAMGAKPTPMAFGEVFTSLQQGAIHAQENPLSLIDSASFFEVQKYVNRTDHVRSWIYVLIGKRQLEQLPEELQQILMESAKEMQAYERTLFTQAEAELEAKLKEKGMEFVDVDQAAFKAKALEAVRKTLDAEQLELFNKIQAI</sequence>
<keyword evidence="3" id="KW-0813">Transport</keyword>
<gene>
    <name evidence="6" type="primary">yiaO</name>
    <name evidence="6" type="ORF">GCM10022394_24380</name>
</gene>
<evidence type="ECO:0000256" key="1">
    <source>
        <dbReference type="ARBA" id="ARBA00004196"/>
    </source>
</evidence>
<dbReference type="PANTHER" id="PTHR33376:SF4">
    <property type="entry name" value="SIALIC ACID-BINDING PERIPLASMIC PROTEIN SIAP"/>
    <property type="match status" value="1"/>
</dbReference>
<proteinExistence type="inferred from homology"/>
<feature type="signal peptide" evidence="5">
    <location>
        <begin position="1"/>
        <end position="22"/>
    </location>
</feature>
<comment type="subcellular location">
    <subcellularLocation>
        <location evidence="1">Cell envelope</location>
    </subcellularLocation>
</comment>
<dbReference type="Proteomes" id="UP001500795">
    <property type="component" value="Unassembled WGS sequence"/>
</dbReference>
<protein>
    <submittedName>
        <fullName evidence="6">2,3-diketo-L-gulonate transporter substrate-binding protein YiaO</fullName>
    </submittedName>
</protein>
<dbReference type="InterPro" id="IPR018389">
    <property type="entry name" value="DctP_fam"/>
</dbReference>
<evidence type="ECO:0000256" key="3">
    <source>
        <dbReference type="ARBA" id="ARBA00022448"/>
    </source>
</evidence>
<keyword evidence="7" id="KW-1185">Reference proteome</keyword>
<dbReference type="NCBIfam" id="NF037995">
    <property type="entry name" value="TRAP_S1"/>
    <property type="match status" value="1"/>
</dbReference>
<reference evidence="7" key="1">
    <citation type="journal article" date="2019" name="Int. J. Syst. Evol. Microbiol.">
        <title>The Global Catalogue of Microorganisms (GCM) 10K type strain sequencing project: providing services to taxonomists for standard genome sequencing and annotation.</title>
        <authorList>
            <consortium name="The Broad Institute Genomics Platform"/>
            <consortium name="The Broad Institute Genome Sequencing Center for Infectious Disease"/>
            <person name="Wu L."/>
            <person name="Ma J."/>
        </authorList>
    </citation>
    <scope>NUCLEOTIDE SEQUENCE [LARGE SCALE GENOMIC DNA]</scope>
    <source>
        <strain evidence="7">JCM 17110</strain>
    </source>
</reference>
<keyword evidence="4 5" id="KW-0732">Signal</keyword>
<dbReference type="RefSeq" id="WP_344958385.1">
    <property type="nucleotide sequence ID" value="NZ_BAABCX010000003.1"/>
</dbReference>
<feature type="chain" id="PRO_5046889134" evidence="5">
    <location>
        <begin position="23"/>
        <end position="321"/>
    </location>
</feature>
<evidence type="ECO:0000256" key="5">
    <source>
        <dbReference type="SAM" id="SignalP"/>
    </source>
</evidence>
<name>A0ABP6VZ02_9GAMM</name>
<accession>A0ABP6VZ02</accession>
<dbReference type="Pfam" id="PF03480">
    <property type="entry name" value="DctP"/>
    <property type="match status" value="1"/>
</dbReference>
<organism evidence="6 7">
    <name type="scientific">Zobellella aerophila</name>
    <dbReference type="NCBI Taxonomy" id="870480"/>
    <lineage>
        <taxon>Bacteria</taxon>
        <taxon>Pseudomonadati</taxon>
        <taxon>Pseudomonadota</taxon>
        <taxon>Gammaproteobacteria</taxon>
        <taxon>Aeromonadales</taxon>
        <taxon>Aeromonadaceae</taxon>
        <taxon>Zobellella</taxon>
    </lineage>
</organism>
<evidence type="ECO:0000313" key="7">
    <source>
        <dbReference type="Proteomes" id="UP001500795"/>
    </source>
</evidence>
<dbReference type="InterPro" id="IPR038404">
    <property type="entry name" value="TRAP_DctP_sf"/>
</dbReference>
<dbReference type="NCBIfam" id="TIGR00787">
    <property type="entry name" value="dctP"/>
    <property type="match status" value="1"/>
</dbReference>
<dbReference type="EMBL" id="BAABCX010000003">
    <property type="protein sequence ID" value="GAA3543510.1"/>
    <property type="molecule type" value="Genomic_DNA"/>
</dbReference>
<dbReference type="CDD" id="cd13603">
    <property type="entry name" value="PBP2_TRAP_Siap_TeaA_like"/>
    <property type="match status" value="1"/>
</dbReference>
<dbReference type="Gene3D" id="3.40.190.170">
    <property type="entry name" value="Bacterial extracellular solute-binding protein, family 7"/>
    <property type="match status" value="1"/>
</dbReference>